<evidence type="ECO:0000256" key="1">
    <source>
        <dbReference type="SAM" id="Phobius"/>
    </source>
</evidence>
<protein>
    <submittedName>
        <fullName evidence="3">Anti-sigma factor</fullName>
    </submittedName>
</protein>
<dbReference type="PANTHER" id="PTHR37461:SF1">
    <property type="entry name" value="ANTI-SIGMA-K FACTOR RSKA"/>
    <property type="match status" value="1"/>
</dbReference>
<organism evidence="3 4">
    <name type="scientific">Aureimonas fodinaquatilis</name>
    <dbReference type="NCBI Taxonomy" id="2565783"/>
    <lineage>
        <taxon>Bacteria</taxon>
        <taxon>Pseudomonadati</taxon>
        <taxon>Pseudomonadota</taxon>
        <taxon>Alphaproteobacteria</taxon>
        <taxon>Hyphomicrobiales</taxon>
        <taxon>Aurantimonadaceae</taxon>
        <taxon>Aureimonas</taxon>
    </lineage>
</organism>
<dbReference type="AlphaFoldDB" id="A0A5B0DTF8"/>
<evidence type="ECO:0000313" key="4">
    <source>
        <dbReference type="Proteomes" id="UP000324738"/>
    </source>
</evidence>
<reference evidence="3 4" key="1">
    <citation type="submission" date="2019-08" db="EMBL/GenBank/DDBJ databases">
        <title>Aureimonas fodiniaquatilis sp. nov., isolated from a coal mine wastewater.</title>
        <authorList>
            <person name="Kim W."/>
        </authorList>
    </citation>
    <scope>NUCLEOTIDE SEQUENCE [LARGE SCALE GENOMIC DNA]</scope>
    <source>
        <strain evidence="3 4">CAU 1482</strain>
    </source>
</reference>
<proteinExistence type="predicted"/>
<keyword evidence="1" id="KW-0812">Transmembrane</keyword>
<dbReference type="EMBL" id="VTWH01000004">
    <property type="protein sequence ID" value="KAA0969051.1"/>
    <property type="molecule type" value="Genomic_DNA"/>
</dbReference>
<dbReference type="RefSeq" id="WP_149301324.1">
    <property type="nucleotide sequence ID" value="NZ_VTWH01000004.1"/>
</dbReference>
<dbReference type="GO" id="GO:0005886">
    <property type="term" value="C:plasma membrane"/>
    <property type="evidence" value="ECO:0007669"/>
    <property type="project" value="InterPro"/>
</dbReference>
<name>A0A5B0DTF8_9HYPH</name>
<comment type="caution">
    <text evidence="3">The sequence shown here is derived from an EMBL/GenBank/DDBJ whole genome shotgun (WGS) entry which is preliminary data.</text>
</comment>
<dbReference type="InterPro" id="IPR051474">
    <property type="entry name" value="Anti-sigma-K/W_factor"/>
</dbReference>
<dbReference type="Proteomes" id="UP000324738">
    <property type="component" value="Unassembled WGS sequence"/>
</dbReference>
<evidence type="ECO:0000313" key="3">
    <source>
        <dbReference type="EMBL" id="KAA0969051.1"/>
    </source>
</evidence>
<keyword evidence="1" id="KW-1133">Transmembrane helix</keyword>
<dbReference type="InterPro" id="IPR018764">
    <property type="entry name" value="RskA_C"/>
</dbReference>
<sequence length="232" mass="25196">MTQEQMERAGLYVIGVMSGTERALFEAEMERDGALARRVRALEATLQRLDDTATPLPRSDELWARIERQLKEAEKVSVLPVSNPKSRRQQSMQRFRMAASLLLALGVGYLAGTFTRPVEQPIMIAVLINETDASPGAIVEAFADDSIRLVPLEAFDVPAGHILEVWTLPDADTGPVSLGTFSDPATIRLDGPSLPLPEQGQLYEITLEPAPGSPTGRPTGPILVKGFARAPI</sequence>
<gene>
    <name evidence="3" type="ORF">FPY71_16005</name>
</gene>
<keyword evidence="1" id="KW-0472">Membrane</keyword>
<dbReference type="Pfam" id="PF10099">
    <property type="entry name" value="RskA_C"/>
    <property type="match status" value="1"/>
</dbReference>
<dbReference type="GO" id="GO:0016989">
    <property type="term" value="F:sigma factor antagonist activity"/>
    <property type="evidence" value="ECO:0007669"/>
    <property type="project" value="TreeGrafter"/>
</dbReference>
<dbReference type="GO" id="GO:0006417">
    <property type="term" value="P:regulation of translation"/>
    <property type="evidence" value="ECO:0007669"/>
    <property type="project" value="TreeGrafter"/>
</dbReference>
<dbReference type="OrthoDB" id="9816387at2"/>
<accession>A0A5B0DTF8</accession>
<dbReference type="PANTHER" id="PTHR37461">
    <property type="entry name" value="ANTI-SIGMA-K FACTOR RSKA"/>
    <property type="match status" value="1"/>
</dbReference>
<evidence type="ECO:0000259" key="2">
    <source>
        <dbReference type="Pfam" id="PF10099"/>
    </source>
</evidence>
<feature type="domain" description="Anti-sigma K factor RskA C-terminal" evidence="2">
    <location>
        <begin position="98"/>
        <end position="222"/>
    </location>
</feature>
<keyword evidence="4" id="KW-1185">Reference proteome</keyword>
<feature type="transmembrane region" description="Helical" evidence="1">
    <location>
        <begin position="95"/>
        <end position="114"/>
    </location>
</feature>